<protein>
    <submittedName>
        <fullName evidence="1">Uncharacterized protein</fullName>
    </submittedName>
</protein>
<name>A0A4U9R768_HATHI</name>
<dbReference type="EMBL" id="LR590481">
    <property type="protein sequence ID" value="VTQ85943.1"/>
    <property type="molecule type" value="Genomic_DNA"/>
</dbReference>
<gene>
    <name evidence="1" type="ORF">NCTC503_00851</name>
</gene>
<proteinExistence type="predicted"/>
<dbReference type="RefSeq" id="WP_243117935.1">
    <property type="nucleotide sequence ID" value="NZ_CBCRUQ010000001.1"/>
</dbReference>
<accession>A0A4U9R768</accession>
<reference evidence="1 2" key="1">
    <citation type="submission" date="2019-05" db="EMBL/GenBank/DDBJ databases">
        <authorList>
            <consortium name="Pathogen Informatics"/>
        </authorList>
    </citation>
    <scope>NUCLEOTIDE SEQUENCE [LARGE SCALE GENOMIC DNA]</scope>
    <source>
        <strain evidence="1 2">NCTC503</strain>
    </source>
</reference>
<keyword evidence="2" id="KW-1185">Reference proteome</keyword>
<organism evidence="1 2">
    <name type="scientific">Hathewaya histolytica</name>
    <name type="common">Clostridium histolyticum</name>
    <dbReference type="NCBI Taxonomy" id="1498"/>
    <lineage>
        <taxon>Bacteria</taxon>
        <taxon>Bacillati</taxon>
        <taxon>Bacillota</taxon>
        <taxon>Clostridia</taxon>
        <taxon>Eubacteriales</taxon>
        <taxon>Clostridiaceae</taxon>
        <taxon>Hathewaya</taxon>
    </lineage>
</organism>
<dbReference type="Proteomes" id="UP000308489">
    <property type="component" value="Chromosome 1"/>
</dbReference>
<evidence type="ECO:0000313" key="2">
    <source>
        <dbReference type="Proteomes" id="UP000308489"/>
    </source>
</evidence>
<dbReference type="AlphaFoldDB" id="A0A4U9R768"/>
<dbReference type="KEGG" id="hhw:NCTC503_00851"/>
<evidence type="ECO:0000313" key="1">
    <source>
        <dbReference type="EMBL" id="VTQ85943.1"/>
    </source>
</evidence>
<sequence>MSRCCKSRRRHMQCCRPMCCMEPTYVEPTYVQPSYEMMPYGNYPVAGEYGGKGCCSFSCFIILILILLQFSCRDHRHDDCEREGRTIDKGIIFIIALFYLSCCSPCA</sequence>